<sequence length="184" mass="21045">MSMNIQSYKEQFDKTIEHLKGEMSKLRTGRATPALVEDITVEAYGVKQPLKTLASISISDAKTLNVEPWDKSIIQAIETAINNSQLGINPVNDGKLLRLPLPELTQDRRVELIKVLHQKLEAGRISARQIREEIKKEIEQSEKDKEITEDDRYKYIEDLDKAAKDCNDKIKELGEEKEKEINTV</sequence>
<feature type="coiled-coil region" evidence="4">
    <location>
        <begin position="124"/>
        <end position="183"/>
    </location>
</feature>
<dbReference type="GO" id="GO:0006415">
    <property type="term" value="P:translational termination"/>
    <property type="evidence" value="ECO:0007669"/>
    <property type="project" value="UniProtKB-UniRule"/>
</dbReference>
<comment type="function">
    <text evidence="3">Responsible for the release of ribosomes from messenger RNA at the termination of protein biosynthesis. May increase the efficiency of translation by recycling ribosomes from one round of translation to another.</text>
</comment>
<name>A0A1F6NJA8_9BACT</name>
<dbReference type="Gene3D" id="3.30.1360.40">
    <property type="match status" value="1"/>
</dbReference>
<dbReference type="InterPro" id="IPR023584">
    <property type="entry name" value="Ribosome_recyc_fac_dom"/>
</dbReference>
<organism evidence="6 7">
    <name type="scientific">Candidatus Magasanikbacteria bacterium RIFOXYB1_FULL_40_15</name>
    <dbReference type="NCBI Taxonomy" id="1798697"/>
    <lineage>
        <taxon>Bacteria</taxon>
        <taxon>Candidatus Magasanikiibacteriota</taxon>
    </lineage>
</organism>
<dbReference type="SUPFAM" id="SSF55194">
    <property type="entry name" value="Ribosome recycling factor, RRF"/>
    <property type="match status" value="1"/>
</dbReference>
<keyword evidence="2 3" id="KW-0648">Protein biosynthesis</keyword>
<evidence type="ECO:0000256" key="2">
    <source>
        <dbReference type="ARBA" id="ARBA00022917"/>
    </source>
</evidence>
<dbReference type="GO" id="GO:0005737">
    <property type="term" value="C:cytoplasm"/>
    <property type="evidence" value="ECO:0007669"/>
    <property type="project" value="UniProtKB-SubCell"/>
</dbReference>
<dbReference type="Proteomes" id="UP000176300">
    <property type="component" value="Unassembled WGS sequence"/>
</dbReference>
<comment type="caution">
    <text evidence="6">The sequence shown here is derived from an EMBL/GenBank/DDBJ whole genome shotgun (WGS) entry which is preliminary data.</text>
</comment>
<accession>A0A1F6NJA8</accession>
<evidence type="ECO:0000313" key="6">
    <source>
        <dbReference type="EMBL" id="OGH84021.1"/>
    </source>
</evidence>
<dbReference type="AlphaFoldDB" id="A0A1F6NJA8"/>
<dbReference type="InterPro" id="IPR036191">
    <property type="entry name" value="RRF_sf"/>
</dbReference>
<dbReference type="NCBIfam" id="TIGR00496">
    <property type="entry name" value="frr"/>
    <property type="match status" value="1"/>
</dbReference>
<proteinExistence type="inferred from homology"/>
<keyword evidence="3" id="KW-0963">Cytoplasm</keyword>
<evidence type="ECO:0000256" key="3">
    <source>
        <dbReference type="HAMAP-Rule" id="MF_00040"/>
    </source>
</evidence>
<feature type="domain" description="Ribosome recycling factor" evidence="5">
    <location>
        <begin position="19"/>
        <end position="181"/>
    </location>
</feature>
<gene>
    <name evidence="3" type="primary">frr</name>
    <name evidence="6" type="ORF">A2373_00485</name>
</gene>
<dbReference type="Pfam" id="PF01765">
    <property type="entry name" value="RRF"/>
    <property type="match status" value="1"/>
</dbReference>
<comment type="subcellular location">
    <subcellularLocation>
        <location evidence="3">Cytoplasm</location>
    </subcellularLocation>
</comment>
<dbReference type="PANTHER" id="PTHR20982:SF3">
    <property type="entry name" value="MITOCHONDRIAL RIBOSOME RECYCLING FACTOR PSEUDO 1"/>
    <property type="match status" value="1"/>
</dbReference>
<dbReference type="CDD" id="cd00520">
    <property type="entry name" value="RRF"/>
    <property type="match status" value="1"/>
</dbReference>
<evidence type="ECO:0000256" key="1">
    <source>
        <dbReference type="ARBA" id="ARBA00005912"/>
    </source>
</evidence>
<dbReference type="FunFam" id="3.30.1360.40:FF:000001">
    <property type="entry name" value="Ribosome-recycling factor"/>
    <property type="match status" value="1"/>
</dbReference>
<reference evidence="6 7" key="1">
    <citation type="journal article" date="2016" name="Nat. Commun.">
        <title>Thousands of microbial genomes shed light on interconnected biogeochemical processes in an aquifer system.</title>
        <authorList>
            <person name="Anantharaman K."/>
            <person name="Brown C.T."/>
            <person name="Hug L.A."/>
            <person name="Sharon I."/>
            <person name="Castelle C.J."/>
            <person name="Probst A.J."/>
            <person name="Thomas B.C."/>
            <person name="Singh A."/>
            <person name="Wilkins M.J."/>
            <person name="Karaoz U."/>
            <person name="Brodie E.L."/>
            <person name="Williams K.H."/>
            <person name="Hubbard S.S."/>
            <person name="Banfield J.F."/>
        </authorList>
    </citation>
    <scope>NUCLEOTIDE SEQUENCE [LARGE SCALE GENOMIC DNA]</scope>
</reference>
<dbReference type="PANTHER" id="PTHR20982">
    <property type="entry name" value="RIBOSOME RECYCLING FACTOR"/>
    <property type="match status" value="1"/>
</dbReference>
<dbReference type="HAMAP" id="MF_00040">
    <property type="entry name" value="RRF"/>
    <property type="match status" value="1"/>
</dbReference>
<dbReference type="InterPro" id="IPR002661">
    <property type="entry name" value="Ribosome_recyc_fac"/>
</dbReference>
<evidence type="ECO:0000259" key="5">
    <source>
        <dbReference type="Pfam" id="PF01765"/>
    </source>
</evidence>
<dbReference type="STRING" id="1798697.A2373_00485"/>
<protein>
    <recommendedName>
        <fullName evidence="3">Ribosome-recycling factor</fullName>
        <shortName evidence="3">RRF</shortName>
    </recommendedName>
    <alternativeName>
        <fullName evidence="3">Ribosome-releasing factor</fullName>
    </alternativeName>
</protein>
<evidence type="ECO:0000313" key="7">
    <source>
        <dbReference type="Proteomes" id="UP000176300"/>
    </source>
</evidence>
<dbReference type="Gene3D" id="1.10.132.20">
    <property type="entry name" value="Ribosome-recycling factor"/>
    <property type="match status" value="1"/>
</dbReference>
<keyword evidence="4" id="KW-0175">Coiled coil</keyword>
<evidence type="ECO:0000256" key="4">
    <source>
        <dbReference type="SAM" id="Coils"/>
    </source>
</evidence>
<dbReference type="EMBL" id="MFQS01000005">
    <property type="protein sequence ID" value="OGH84021.1"/>
    <property type="molecule type" value="Genomic_DNA"/>
</dbReference>
<comment type="similarity">
    <text evidence="1 3">Belongs to the RRF family.</text>
</comment>
<dbReference type="GO" id="GO:0043023">
    <property type="term" value="F:ribosomal large subunit binding"/>
    <property type="evidence" value="ECO:0007669"/>
    <property type="project" value="TreeGrafter"/>
</dbReference>